<dbReference type="FunCoup" id="U2DZX9">
    <property type="interactions" value="248"/>
</dbReference>
<feature type="active site" description="For autocatalytic cleavage activity" evidence="12">
    <location>
        <position position="164"/>
    </location>
</feature>
<keyword evidence="17" id="KW-1185">Reference proteome</keyword>
<dbReference type="AlphaFoldDB" id="U2DZX9"/>
<evidence type="ECO:0000256" key="3">
    <source>
        <dbReference type="ARBA" id="ARBA00022705"/>
    </source>
</evidence>
<dbReference type="InterPro" id="IPR006197">
    <property type="entry name" value="Peptidase_S24_LexA"/>
</dbReference>
<reference evidence="16 17" key="1">
    <citation type="journal article" date="2011" name="J. Bacteriol.">
        <title>Genome sequence of Haloplasma contractile, an unusual contractile bacterium from a deep-sea anoxic brine lake.</title>
        <authorList>
            <person name="Antunes A."/>
            <person name="Alam I."/>
            <person name="El Dorry H."/>
            <person name="Siam R."/>
            <person name="Robertson A."/>
            <person name="Bajic V.B."/>
            <person name="Stingl U."/>
        </authorList>
    </citation>
    <scope>NUCLEOTIDE SEQUENCE [LARGE SCALE GENOMIC DNA]</scope>
    <source>
        <strain evidence="16 17">SSD-17B</strain>
    </source>
</reference>
<comment type="caution">
    <text evidence="16">The sequence shown here is derived from an EMBL/GenBank/DDBJ whole genome shotgun (WGS) entry which is preliminary data.</text>
</comment>
<evidence type="ECO:0000259" key="14">
    <source>
        <dbReference type="Pfam" id="PF00717"/>
    </source>
</evidence>
<dbReference type="eggNOG" id="COG1974">
    <property type="taxonomic scope" value="Bacteria"/>
</dbReference>
<evidence type="ECO:0000256" key="7">
    <source>
        <dbReference type="ARBA" id="ARBA00023015"/>
    </source>
</evidence>
<dbReference type="GO" id="GO:0006281">
    <property type="term" value="P:DNA repair"/>
    <property type="evidence" value="ECO:0007669"/>
    <property type="project" value="UniProtKB-UniRule"/>
</dbReference>
<sequence length="204" mass="22819">MNKLSEKQEEILGFIMEYLNEQGYPPSVREIGKAVSLSSSASVHSQLQKLIDKGYLHKDPSKSRGLSIVHDTNHFNQDLIHIPVLGKVTAGNPIEAIEHTTDYFPIPTSYVKSNEAVFLLTVSGDSMINAGIHDGDQILINKTDVARNGEIVVAMNEEGEVTVKTFYKEKDHIRLQPENDDYEPILLKHCKIIGKVVGLFRFMS</sequence>
<keyword evidence="2 12" id="KW-0678">Repressor</keyword>
<keyword evidence="9 12" id="KW-0804">Transcription</keyword>
<evidence type="ECO:0000256" key="9">
    <source>
        <dbReference type="ARBA" id="ARBA00023163"/>
    </source>
</evidence>
<protein>
    <recommendedName>
        <fullName evidence="12">LexA repressor</fullName>
        <ecNumber evidence="12">3.4.21.88</ecNumber>
    </recommendedName>
</protein>
<dbReference type="PANTHER" id="PTHR33516:SF2">
    <property type="entry name" value="LEXA REPRESSOR-RELATED"/>
    <property type="match status" value="1"/>
</dbReference>
<evidence type="ECO:0000256" key="4">
    <source>
        <dbReference type="ARBA" id="ARBA00022763"/>
    </source>
</evidence>
<evidence type="ECO:0000313" key="17">
    <source>
        <dbReference type="Proteomes" id="UP000005707"/>
    </source>
</evidence>
<name>U2DZX9_9MOLU</name>
<dbReference type="EC" id="3.4.21.88" evidence="12"/>
<evidence type="ECO:0000313" key="16">
    <source>
        <dbReference type="EMBL" id="ERJ13742.1"/>
    </source>
</evidence>
<dbReference type="InParanoid" id="U2DZX9"/>
<comment type="similarity">
    <text evidence="1 12 13">Belongs to the peptidase S24 family.</text>
</comment>
<dbReference type="EMBL" id="AFNU02000001">
    <property type="protein sequence ID" value="ERJ13742.1"/>
    <property type="molecule type" value="Genomic_DNA"/>
</dbReference>
<dbReference type="GO" id="GO:0004252">
    <property type="term" value="F:serine-type endopeptidase activity"/>
    <property type="evidence" value="ECO:0007669"/>
    <property type="project" value="UniProtKB-UniRule"/>
</dbReference>
<dbReference type="Pfam" id="PF01726">
    <property type="entry name" value="LexA_DNA_bind"/>
    <property type="match status" value="1"/>
</dbReference>
<keyword evidence="8 12" id="KW-0238">DNA-binding</keyword>
<dbReference type="GO" id="GO:0016829">
    <property type="term" value="F:lyase activity"/>
    <property type="evidence" value="ECO:0007669"/>
    <property type="project" value="UniProtKB-KW"/>
</dbReference>
<keyword evidence="5 12" id="KW-0378">Hydrolase</keyword>
<dbReference type="InterPro" id="IPR006200">
    <property type="entry name" value="LexA"/>
</dbReference>
<dbReference type="Pfam" id="PF00717">
    <property type="entry name" value="Peptidase_S24"/>
    <property type="match status" value="1"/>
</dbReference>
<dbReference type="InterPro" id="IPR050077">
    <property type="entry name" value="LexA_repressor"/>
</dbReference>
<dbReference type="GO" id="GO:0006260">
    <property type="term" value="P:DNA replication"/>
    <property type="evidence" value="ECO:0007669"/>
    <property type="project" value="UniProtKB-UniRule"/>
</dbReference>
<dbReference type="HAMAP" id="MF_00015">
    <property type="entry name" value="LexA"/>
    <property type="match status" value="1"/>
</dbReference>
<evidence type="ECO:0000256" key="10">
    <source>
        <dbReference type="ARBA" id="ARBA00023204"/>
    </source>
</evidence>
<dbReference type="NCBIfam" id="TIGR00498">
    <property type="entry name" value="lexA"/>
    <property type="match status" value="1"/>
</dbReference>
<evidence type="ECO:0000256" key="6">
    <source>
        <dbReference type="ARBA" id="ARBA00022813"/>
    </source>
</evidence>
<dbReference type="GO" id="GO:0045892">
    <property type="term" value="P:negative regulation of DNA-templated transcription"/>
    <property type="evidence" value="ECO:0007669"/>
    <property type="project" value="UniProtKB-UniRule"/>
</dbReference>
<dbReference type="STRING" id="1033810.HLPCO_000408"/>
<feature type="active site" description="For autocatalytic cleavage activity" evidence="12">
    <location>
        <position position="126"/>
    </location>
</feature>
<dbReference type="InterPro" id="IPR006199">
    <property type="entry name" value="LexA_DNA-bd_dom"/>
</dbReference>
<comment type="function">
    <text evidence="12">Represses a number of genes involved in the response to DNA damage (SOS response), including recA and lexA. In the presence of single-stranded DNA, RecA interacts with LexA causing an autocatalytic cleavage which disrupts the DNA-binding part of LexA, leading to derepression of the SOS regulon and eventually DNA repair.</text>
</comment>
<feature type="site" description="Cleavage; by autolysis" evidence="12">
    <location>
        <begin position="90"/>
        <end position="91"/>
    </location>
</feature>
<dbReference type="InterPro" id="IPR036286">
    <property type="entry name" value="LexA/Signal_pep-like_sf"/>
</dbReference>
<evidence type="ECO:0000256" key="8">
    <source>
        <dbReference type="ARBA" id="ARBA00023125"/>
    </source>
</evidence>
<proteinExistence type="inferred from homology"/>
<dbReference type="Proteomes" id="UP000005707">
    <property type="component" value="Unassembled WGS sequence"/>
</dbReference>
<evidence type="ECO:0000256" key="12">
    <source>
        <dbReference type="HAMAP-Rule" id="MF_00015"/>
    </source>
</evidence>
<dbReference type="RefSeq" id="WP_008826151.1">
    <property type="nucleotide sequence ID" value="NZ_AFNU02000001.1"/>
</dbReference>
<dbReference type="SUPFAM" id="SSF46785">
    <property type="entry name" value="Winged helix' DNA-binding domain"/>
    <property type="match status" value="1"/>
</dbReference>
<keyword evidence="10 12" id="KW-0234">DNA repair</keyword>
<dbReference type="InterPro" id="IPR036388">
    <property type="entry name" value="WH-like_DNA-bd_sf"/>
</dbReference>
<dbReference type="OrthoDB" id="9802364at2"/>
<dbReference type="InterPro" id="IPR039418">
    <property type="entry name" value="LexA-like"/>
</dbReference>
<keyword evidence="16" id="KW-0456">Lyase</keyword>
<comment type="catalytic activity">
    <reaction evidence="12">
        <text>Hydrolysis of Ala-|-Gly bond in repressor LexA.</text>
        <dbReference type="EC" id="3.4.21.88"/>
    </reaction>
</comment>
<dbReference type="GO" id="GO:0009432">
    <property type="term" value="P:SOS response"/>
    <property type="evidence" value="ECO:0007669"/>
    <property type="project" value="UniProtKB-UniRule"/>
</dbReference>
<dbReference type="FunFam" id="2.10.109.10:FF:000001">
    <property type="entry name" value="LexA repressor"/>
    <property type="match status" value="1"/>
</dbReference>
<accession>U2DZX9</accession>
<dbReference type="InterPro" id="IPR036390">
    <property type="entry name" value="WH_DNA-bd_sf"/>
</dbReference>
<evidence type="ECO:0000256" key="5">
    <source>
        <dbReference type="ARBA" id="ARBA00022801"/>
    </source>
</evidence>
<dbReference type="GO" id="GO:0003677">
    <property type="term" value="F:DNA binding"/>
    <property type="evidence" value="ECO:0007669"/>
    <property type="project" value="UniProtKB-UniRule"/>
</dbReference>
<keyword evidence="3 12" id="KW-0235">DNA replication</keyword>
<keyword evidence="6 12" id="KW-0068">Autocatalytic cleavage</keyword>
<dbReference type="Gene3D" id="2.10.109.10">
    <property type="entry name" value="Umud Fragment, subunit A"/>
    <property type="match status" value="1"/>
</dbReference>
<dbReference type="InterPro" id="IPR015927">
    <property type="entry name" value="Peptidase_S24_S26A/B/C"/>
</dbReference>
<feature type="domain" description="Peptidase S24/S26A/S26B/S26C" evidence="14">
    <location>
        <begin position="83"/>
        <end position="197"/>
    </location>
</feature>
<evidence type="ECO:0000259" key="15">
    <source>
        <dbReference type="Pfam" id="PF01726"/>
    </source>
</evidence>
<keyword evidence="7 12" id="KW-0805">Transcription regulation</keyword>
<reference evidence="16 17" key="2">
    <citation type="journal article" date="2013" name="PLoS ONE">
        <title>INDIGO - INtegrated Data Warehouse of MIcrobial GenOmes with Examples from the Red Sea Extremophiles.</title>
        <authorList>
            <person name="Alam I."/>
            <person name="Antunes A."/>
            <person name="Kamau A.A."/>
            <person name="Ba Alawi W."/>
            <person name="Kalkatawi M."/>
            <person name="Stingl U."/>
            <person name="Bajic V.B."/>
        </authorList>
    </citation>
    <scope>NUCLEOTIDE SEQUENCE [LARGE SCALE GENOMIC DNA]</scope>
    <source>
        <strain evidence="16 17">SSD-17B</strain>
    </source>
</reference>
<evidence type="ECO:0000256" key="11">
    <source>
        <dbReference type="ARBA" id="ARBA00023236"/>
    </source>
</evidence>
<comment type="subunit">
    <text evidence="12">Homodimer.</text>
</comment>
<dbReference type="SUPFAM" id="SSF51306">
    <property type="entry name" value="LexA/Signal peptidase"/>
    <property type="match status" value="1"/>
</dbReference>
<dbReference type="PANTHER" id="PTHR33516">
    <property type="entry name" value="LEXA REPRESSOR"/>
    <property type="match status" value="1"/>
</dbReference>
<feature type="DNA-binding region" description="H-T-H motif" evidence="12">
    <location>
        <begin position="28"/>
        <end position="48"/>
    </location>
</feature>
<dbReference type="CDD" id="cd06529">
    <property type="entry name" value="S24_LexA-like"/>
    <property type="match status" value="1"/>
</dbReference>
<organism evidence="16 17">
    <name type="scientific">Haloplasma contractile SSD-17B</name>
    <dbReference type="NCBI Taxonomy" id="1033810"/>
    <lineage>
        <taxon>Bacteria</taxon>
        <taxon>Bacillati</taxon>
        <taxon>Mycoplasmatota</taxon>
        <taxon>Mollicutes</taxon>
        <taxon>Haloplasmatales</taxon>
        <taxon>Haloplasmataceae</taxon>
        <taxon>Haloplasma</taxon>
    </lineage>
</organism>
<evidence type="ECO:0000256" key="2">
    <source>
        <dbReference type="ARBA" id="ARBA00022491"/>
    </source>
</evidence>
<dbReference type="Gene3D" id="1.10.10.10">
    <property type="entry name" value="Winged helix-like DNA-binding domain superfamily/Winged helix DNA-binding domain"/>
    <property type="match status" value="1"/>
</dbReference>
<keyword evidence="11 12" id="KW-0742">SOS response</keyword>
<evidence type="ECO:0000256" key="13">
    <source>
        <dbReference type="RuleBase" id="RU003991"/>
    </source>
</evidence>
<gene>
    <name evidence="12 16" type="primary">lexA</name>
    <name evidence="16" type="ORF">HLPCO_000408</name>
</gene>
<dbReference type="MEROPS" id="S24.001"/>
<dbReference type="PRINTS" id="PR00726">
    <property type="entry name" value="LEXASERPTASE"/>
</dbReference>
<feature type="domain" description="LexA repressor DNA-binding" evidence="15">
    <location>
        <begin position="1"/>
        <end position="65"/>
    </location>
</feature>
<keyword evidence="4 12" id="KW-0227">DNA damage</keyword>
<evidence type="ECO:0000256" key="1">
    <source>
        <dbReference type="ARBA" id="ARBA00007484"/>
    </source>
</evidence>
<dbReference type="GO" id="GO:0006508">
    <property type="term" value="P:proteolysis"/>
    <property type="evidence" value="ECO:0007669"/>
    <property type="project" value="InterPro"/>
</dbReference>